<gene>
    <name evidence="1" type="ORF">Chro_5128</name>
</gene>
<dbReference type="InterPro" id="IPR011990">
    <property type="entry name" value="TPR-like_helical_dom_sf"/>
</dbReference>
<dbReference type="eggNOG" id="COG4783">
    <property type="taxonomic scope" value="Bacteria"/>
</dbReference>
<dbReference type="HOGENOM" id="CLU_749331_0_0_3"/>
<dbReference type="OrthoDB" id="478276at2"/>
<dbReference type="AlphaFoldDB" id="K9U7T5"/>
<dbReference type="KEGG" id="cthe:Chro_5128"/>
<dbReference type="EMBL" id="CP003597">
    <property type="protein sequence ID" value="AFY90501.1"/>
    <property type="molecule type" value="Genomic_DNA"/>
</dbReference>
<dbReference type="Gene3D" id="1.25.40.10">
    <property type="entry name" value="Tetratricopeptide repeat domain"/>
    <property type="match status" value="1"/>
</dbReference>
<keyword evidence="2" id="KW-1185">Reference proteome</keyword>
<sequence length="363" mass="41846">MLDLIAAAFERQDYDTAAQLLQQLRHSSPTDPWVQFYSGRLDEISGKLDTAAEIYRQLLLSSVHVHARIMAQARQGITRIESLLKAQRQQAIAQATADPDNMQKGVLVLEPIASDRKSEAARRLSQIMQIDPYTARLQLPSRGWRLYRTGAIGELQFFGQQLLAADIPCFWATLAEIEQIQVFQARYFEVAPAASVVCQNEVDELSFLSFQWSEVTHKVMGLLPLFEQVVDINVRGKLQRKTQTQDYAQFCDLHLSDRGYIVRLCDRDYMFHNGISFSEQQTHNQTTVRINWNHLQNFLDQKLERAESWSDFTIFANTALDWSDLLAPIPSHIHLFRRDPSNWDAAFHLYSGLVFLKRKEKLM</sequence>
<protein>
    <recommendedName>
        <fullName evidence="3">Cyclic nucleotide-binding protein</fullName>
    </recommendedName>
</protein>
<evidence type="ECO:0008006" key="3">
    <source>
        <dbReference type="Google" id="ProtNLM"/>
    </source>
</evidence>
<dbReference type="RefSeq" id="WP_015157039.1">
    <property type="nucleotide sequence ID" value="NC_019695.1"/>
</dbReference>
<dbReference type="PATRIC" id="fig|251229.3.peg.5988"/>
<evidence type="ECO:0000313" key="2">
    <source>
        <dbReference type="Proteomes" id="UP000010384"/>
    </source>
</evidence>
<dbReference type="Proteomes" id="UP000010384">
    <property type="component" value="Chromosome"/>
</dbReference>
<evidence type="ECO:0000313" key="1">
    <source>
        <dbReference type="EMBL" id="AFY90501.1"/>
    </source>
</evidence>
<dbReference type="STRING" id="251229.Chro_5128"/>
<organism evidence="1 2">
    <name type="scientific">Chroococcidiopsis thermalis (strain PCC 7203)</name>
    <dbReference type="NCBI Taxonomy" id="251229"/>
    <lineage>
        <taxon>Bacteria</taxon>
        <taxon>Bacillati</taxon>
        <taxon>Cyanobacteriota</taxon>
        <taxon>Cyanophyceae</taxon>
        <taxon>Chroococcidiopsidales</taxon>
        <taxon>Chroococcidiopsidaceae</taxon>
        <taxon>Chroococcidiopsis</taxon>
    </lineage>
</organism>
<dbReference type="InParanoid" id="K9U7T5"/>
<reference evidence="1 2" key="1">
    <citation type="submission" date="2012-06" db="EMBL/GenBank/DDBJ databases">
        <title>Finished chromosome of genome of Chroococcidiopsis thermalis PCC 7203.</title>
        <authorList>
            <consortium name="US DOE Joint Genome Institute"/>
            <person name="Gugger M."/>
            <person name="Coursin T."/>
            <person name="Rippka R."/>
            <person name="Tandeau De Marsac N."/>
            <person name="Huntemann M."/>
            <person name="Wei C.-L."/>
            <person name="Han J."/>
            <person name="Detter J.C."/>
            <person name="Han C."/>
            <person name="Tapia R."/>
            <person name="Davenport K."/>
            <person name="Daligault H."/>
            <person name="Erkkila T."/>
            <person name="Gu W."/>
            <person name="Munk A.C.C."/>
            <person name="Teshima H."/>
            <person name="Xu Y."/>
            <person name="Chain P."/>
            <person name="Chen A."/>
            <person name="Krypides N."/>
            <person name="Mavromatis K."/>
            <person name="Markowitz V."/>
            <person name="Szeto E."/>
            <person name="Ivanova N."/>
            <person name="Mikhailova N."/>
            <person name="Ovchinnikova G."/>
            <person name="Pagani I."/>
            <person name="Pati A."/>
            <person name="Goodwin L."/>
            <person name="Peters L."/>
            <person name="Pitluck S."/>
            <person name="Woyke T."/>
            <person name="Kerfeld C."/>
        </authorList>
    </citation>
    <scope>NUCLEOTIDE SEQUENCE [LARGE SCALE GENOMIC DNA]</scope>
    <source>
        <strain evidence="1 2">PCC 7203</strain>
    </source>
</reference>
<accession>K9U7T5</accession>
<proteinExistence type="predicted"/>
<dbReference type="SUPFAM" id="SSF48452">
    <property type="entry name" value="TPR-like"/>
    <property type="match status" value="1"/>
</dbReference>
<name>K9U7T5_CHRTP</name>